<dbReference type="Proteomes" id="UP001139150">
    <property type="component" value="Unassembled WGS sequence"/>
</dbReference>
<protein>
    <submittedName>
        <fullName evidence="4">Prepilin-type N-terminal cleavage/methylation domain-containing protein</fullName>
    </submittedName>
</protein>
<sequence>MHLNNERGVTLIELLVTIVIMVAVTTPIVMMVSLAMNTEREVSVQNDIQREARLIMERVTEKMRDKNVIWTNAQSENKWELVCVLENVEGTRCSDVYLTYEVVNGLGTMKLGENGPVLSEHITYFNHPNYEAGRSNPVEVKLQITKSGRSIELTTNIYYDRF</sequence>
<keyword evidence="3" id="KW-0472">Membrane</keyword>
<dbReference type="SUPFAM" id="SSF54523">
    <property type="entry name" value="Pili subunits"/>
    <property type="match status" value="1"/>
</dbReference>
<evidence type="ECO:0000256" key="3">
    <source>
        <dbReference type="SAM" id="Phobius"/>
    </source>
</evidence>
<gene>
    <name evidence="4" type="ORF">MF646_13290</name>
</gene>
<keyword evidence="5" id="KW-1185">Reference proteome</keyword>
<dbReference type="EMBL" id="JAKRYL010000013">
    <property type="protein sequence ID" value="MCL7748096.1"/>
    <property type="molecule type" value="Genomic_DNA"/>
</dbReference>
<evidence type="ECO:0000313" key="4">
    <source>
        <dbReference type="EMBL" id="MCL7748096.1"/>
    </source>
</evidence>
<evidence type="ECO:0000256" key="1">
    <source>
        <dbReference type="ARBA" id="ARBA00004241"/>
    </source>
</evidence>
<accession>A0A9X2CTT8</accession>
<dbReference type="NCBIfam" id="TIGR02532">
    <property type="entry name" value="IV_pilin_GFxxxE"/>
    <property type="match status" value="1"/>
</dbReference>
<dbReference type="InterPro" id="IPR045584">
    <property type="entry name" value="Pilin-like"/>
</dbReference>
<dbReference type="AlphaFoldDB" id="A0A9X2CTT8"/>
<dbReference type="GO" id="GO:0009986">
    <property type="term" value="C:cell surface"/>
    <property type="evidence" value="ECO:0007669"/>
    <property type="project" value="UniProtKB-SubCell"/>
</dbReference>
<evidence type="ECO:0000313" key="5">
    <source>
        <dbReference type="Proteomes" id="UP001139150"/>
    </source>
</evidence>
<proteinExistence type="predicted"/>
<name>A0A9X2CTT8_9BACI</name>
<feature type="transmembrane region" description="Helical" evidence="3">
    <location>
        <begin position="12"/>
        <end position="36"/>
    </location>
</feature>
<organism evidence="4 5">
    <name type="scientific">Halalkalibacter alkaliphilus</name>
    <dbReference type="NCBI Taxonomy" id="2917993"/>
    <lineage>
        <taxon>Bacteria</taxon>
        <taxon>Bacillati</taxon>
        <taxon>Bacillota</taxon>
        <taxon>Bacilli</taxon>
        <taxon>Bacillales</taxon>
        <taxon>Bacillaceae</taxon>
        <taxon>Halalkalibacter</taxon>
    </lineage>
</organism>
<dbReference type="RefSeq" id="WP_250096990.1">
    <property type="nucleotide sequence ID" value="NZ_JAKRYL010000013.1"/>
</dbReference>
<reference evidence="4" key="1">
    <citation type="submission" date="2022-02" db="EMBL/GenBank/DDBJ databases">
        <title>Halalkalibacter sp. nov. isolated from Lonar Lake, India.</title>
        <authorList>
            <person name="Joshi A."/>
            <person name="Thite S."/>
            <person name="Lodha T."/>
        </authorList>
    </citation>
    <scope>NUCLEOTIDE SEQUENCE</scope>
    <source>
        <strain evidence="4">MEB205</strain>
    </source>
</reference>
<dbReference type="Pfam" id="PF07963">
    <property type="entry name" value="N_methyl"/>
    <property type="match status" value="1"/>
</dbReference>
<keyword evidence="2" id="KW-0178">Competence</keyword>
<comment type="subcellular location">
    <subcellularLocation>
        <location evidence="1">Cell surface</location>
    </subcellularLocation>
</comment>
<comment type="caution">
    <text evidence="4">The sequence shown here is derived from an EMBL/GenBank/DDBJ whole genome shotgun (WGS) entry which is preliminary data.</text>
</comment>
<dbReference type="InterPro" id="IPR012902">
    <property type="entry name" value="N_methyl_site"/>
</dbReference>
<evidence type="ECO:0000256" key="2">
    <source>
        <dbReference type="ARBA" id="ARBA00023287"/>
    </source>
</evidence>
<keyword evidence="3" id="KW-0812">Transmembrane</keyword>
<keyword evidence="3" id="KW-1133">Transmembrane helix</keyword>
<dbReference type="GO" id="GO:0030420">
    <property type="term" value="P:establishment of competence for transformation"/>
    <property type="evidence" value="ECO:0007669"/>
    <property type="project" value="UniProtKB-KW"/>
</dbReference>